<evidence type="ECO:0000313" key="1">
    <source>
        <dbReference type="EMBL" id="BCD44996.1"/>
    </source>
</evidence>
<reference evidence="2 3" key="1">
    <citation type="submission" date="2019-06" db="EMBL/GenBank/DDBJ databases">
        <title>Complete genome sequence of Helicobacter suis SNTW101c.</title>
        <authorList>
            <person name="Rimbara E."/>
            <person name="Suzuki M."/>
            <person name="Matsui H."/>
            <person name="Nakamura M."/>
            <person name="Mori S."/>
            <person name="Shibayama K."/>
        </authorList>
    </citation>
    <scope>NUCLEOTIDE SEQUENCE [LARGE SCALE GENOMIC DNA]</scope>
    <source>
        <strain evidence="2 3">SNTW101c</strain>
    </source>
</reference>
<organism evidence="2 3">
    <name type="scientific">Helicobacter suis</name>
    <dbReference type="NCBI Taxonomy" id="104628"/>
    <lineage>
        <taxon>Bacteria</taxon>
        <taxon>Pseudomonadati</taxon>
        <taxon>Campylobacterota</taxon>
        <taxon>Epsilonproteobacteria</taxon>
        <taxon>Campylobacterales</taxon>
        <taxon>Helicobacteraceae</taxon>
        <taxon>Helicobacter</taxon>
    </lineage>
</organism>
<dbReference type="EMBL" id="AP023036">
    <property type="protein sequence ID" value="BCD44996.1"/>
    <property type="molecule type" value="Genomic_DNA"/>
</dbReference>
<evidence type="ECO:0000313" key="2">
    <source>
        <dbReference type="EMBL" id="BCD69390.1"/>
    </source>
</evidence>
<protein>
    <submittedName>
        <fullName evidence="2">Uncharacterized protein</fullName>
    </submittedName>
</protein>
<proteinExistence type="predicted"/>
<name>A0A6J4CXZ1_9HELI</name>
<dbReference type="RefSeq" id="WP_034376660.1">
    <property type="nucleotide sequence ID" value="NZ_BLRI01000020.1"/>
</dbReference>
<dbReference type="AlphaFoldDB" id="A0A6J4CXZ1"/>
<evidence type="ECO:0000313" key="4">
    <source>
        <dbReference type="Proteomes" id="UP000509742"/>
    </source>
</evidence>
<evidence type="ECO:0000313" key="3">
    <source>
        <dbReference type="Proteomes" id="UP000317935"/>
    </source>
</evidence>
<accession>A0A6J4CXZ1</accession>
<keyword evidence="4" id="KW-1185">Reference proteome</keyword>
<dbReference type="Proteomes" id="UP000317935">
    <property type="component" value="Chromosome"/>
</dbReference>
<reference evidence="1 4" key="2">
    <citation type="submission" date="2020-04" db="EMBL/GenBank/DDBJ databases">
        <title>Genomic analysis of gastric non-Helicobacter pylori Helicobacters isolated in Japan.</title>
        <authorList>
            <person name="Suzuki M."/>
            <person name="Rimbara E."/>
        </authorList>
    </citation>
    <scope>NUCLEOTIDE SEQUENCE [LARGE SCALE GENOMIC DNA]</scope>
    <source>
        <strain evidence="1 4">NHP19-0020</strain>
    </source>
</reference>
<sequence length="572" mass="67002">MGAMRLNKAGQEFFKEKKTLSREKNEEFTFFIDYASENKMCSQKEEAWGEEIGYRSVVLKDVCRFDLDFEHLLEFLNRNSNSLKWYDPDNTEITDYKHYEAASQRFCPLTLELEIDNNDSLTIHTDPKDFDAWLERLDKEVVYQELVRSFLPPRDENAKNLDLKWSEVVRTGQIALQVPSYAKLALIWGESPYSVSKNIPTIHYDASIQTPSLQGQHLKLPATNSKDSEGSLCVYAIKDREKTEQILYANMPYYYNNSRYYTPRYIIMARNWDWQGFWLGLLCVYNLDVYVFAAHCTRPEISLQECMELCEKIKQTWKQEMCTKAWLEHLPPLDNSEDLKRARKLVGEDIVLTKLSKHFVEKLIEQSMQKDPNQVFANIQAPGIKNYRALQRLLKESKVSLETLQKIERGINEFKELLQSCFHQNFQGLLQQLQDYKNKIDQNFKEPTQEKYALLDLDLLKQVRVKEIKNKTQGRVLLRASMQELELPQGALSLQEVSPRSFLLQHMFGNKDYSKTDQILACAYYYCLNDVVIYSNNENLTSNAHRFGLKVEAIESSTHKNNKHKNKKKGKK</sequence>
<dbReference type="Proteomes" id="UP000509742">
    <property type="component" value="Chromosome"/>
</dbReference>
<dbReference type="EMBL" id="AP019774">
    <property type="protein sequence ID" value="BCD69390.1"/>
    <property type="molecule type" value="Genomic_DNA"/>
</dbReference>
<gene>
    <name evidence="1" type="ORF">NHP190020_00350</name>
    <name evidence="2" type="ORF">SNTW_00350</name>
</gene>